<evidence type="ECO:0000313" key="2">
    <source>
        <dbReference type="Proteomes" id="UP001140562"/>
    </source>
</evidence>
<dbReference type="EMBL" id="JAPEUV010000085">
    <property type="protein sequence ID" value="KAJ4333953.1"/>
    <property type="molecule type" value="Genomic_DNA"/>
</dbReference>
<dbReference type="OrthoDB" id="3525185at2759"/>
<dbReference type="InterPro" id="IPR021858">
    <property type="entry name" value="Fun_TF"/>
</dbReference>
<organism evidence="1 2">
    <name type="scientific">Didymella glomerata</name>
    <dbReference type="NCBI Taxonomy" id="749621"/>
    <lineage>
        <taxon>Eukaryota</taxon>
        <taxon>Fungi</taxon>
        <taxon>Dikarya</taxon>
        <taxon>Ascomycota</taxon>
        <taxon>Pezizomycotina</taxon>
        <taxon>Dothideomycetes</taxon>
        <taxon>Pleosporomycetidae</taxon>
        <taxon>Pleosporales</taxon>
        <taxon>Pleosporineae</taxon>
        <taxon>Didymellaceae</taxon>
        <taxon>Didymella</taxon>
    </lineage>
</organism>
<dbReference type="InterPro" id="IPR053178">
    <property type="entry name" value="Osmoadaptation_assoc"/>
</dbReference>
<evidence type="ECO:0000313" key="1">
    <source>
        <dbReference type="EMBL" id="KAJ4333953.1"/>
    </source>
</evidence>
<accession>A0A9W8WV91</accession>
<protein>
    <submittedName>
        <fullName evidence="1">Uncharacterized protein</fullName>
    </submittedName>
</protein>
<dbReference type="PANTHER" id="PTHR38111:SF11">
    <property type="entry name" value="TRANSCRIPTION FACTOR DOMAIN-CONTAINING PROTEIN-RELATED"/>
    <property type="match status" value="1"/>
</dbReference>
<dbReference type="AlphaFoldDB" id="A0A9W8WV91"/>
<gene>
    <name evidence="1" type="ORF">N0V87_007212</name>
</gene>
<sequence length="449" mass="50139">MADMVAATASTYHVIPSSLARTAFSAKSIEAVFDLFPANQASGCALQLVNQFSRVLATLSTQEESLRQTIFAVGLVTLGKGSNDQVVLRKGRMLYGKALNELSVSLQAPERRAIEALLATTRLMGLYEILYGANEDEVISQQARNWMSHAQGEIALILSRGPEAFTTDTAHLMFTLARYNSAITGIRSRKPVIFNQEQWKTIPWRGRVKPASDTIIDILLELPDILSELDNLDHMSLDDERFDPLRLKVTAECWAAHCNLNAWFAKNSQDVYLPDIEAPIPLDFPNFSVASLSVRYWTAATILYQCLDRALRFSVNDTLPPYLNRPHGRPFARLIVRAIRWMFRKDNGVTGPSAVSFPLGVALMYLRQSEVPDPEYMEMVFGVWNDPEWPSSVKDFLRSMGGAIKLPTRNIPENPATWSTSELEPIFDVDGNALPGPFGKPSRFQTLSP</sequence>
<proteinExistence type="predicted"/>
<dbReference type="PANTHER" id="PTHR38111">
    <property type="entry name" value="ZN(2)-C6 FUNGAL-TYPE DOMAIN-CONTAINING PROTEIN-RELATED"/>
    <property type="match status" value="1"/>
</dbReference>
<comment type="caution">
    <text evidence="1">The sequence shown here is derived from an EMBL/GenBank/DDBJ whole genome shotgun (WGS) entry which is preliminary data.</text>
</comment>
<reference evidence="1" key="1">
    <citation type="submission" date="2022-10" db="EMBL/GenBank/DDBJ databases">
        <title>Tapping the CABI collections for fungal endophytes: first genome assemblies for Collariella, Neodidymelliopsis, Ascochyta clinopodiicola, Didymella pomorum, Didymosphaeria variabile, Neocosmospora piperis and Neocucurbitaria cava.</title>
        <authorList>
            <person name="Hill R."/>
        </authorList>
    </citation>
    <scope>NUCLEOTIDE SEQUENCE</scope>
    <source>
        <strain evidence="1">IMI 360193</strain>
    </source>
</reference>
<keyword evidence="2" id="KW-1185">Reference proteome</keyword>
<dbReference type="Pfam" id="PF11951">
    <property type="entry name" value="Fungal_trans_2"/>
    <property type="match status" value="1"/>
</dbReference>
<name>A0A9W8WV91_9PLEO</name>
<dbReference type="Proteomes" id="UP001140562">
    <property type="component" value="Unassembled WGS sequence"/>
</dbReference>